<dbReference type="Pfam" id="PF05362">
    <property type="entry name" value="Lon_C"/>
    <property type="match status" value="1"/>
</dbReference>
<dbReference type="InterPro" id="IPR027065">
    <property type="entry name" value="Lon_Prtase"/>
</dbReference>
<keyword evidence="1" id="KW-0720">Serine protease</keyword>
<dbReference type="Pfam" id="PF13180">
    <property type="entry name" value="PDZ_2"/>
    <property type="match status" value="1"/>
</dbReference>
<evidence type="ECO:0000256" key="2">
    <source>
        <dbReference type="SAM" id="Phobius"/>
    </source>
</evidence>
<dbReference type="InterPro" id="IPR014721">
    <property type="entry name" value="Ribsml_uS5_D2-typ_fold_subgr"/>
</dbReference>
<comment type="caution">
    <text evidence="4">The sequence shown here is derived from an EMBL/GenBank/DDBJ whole genome shotgun (WGS) entry which is preliminary data.</text>
</comment>
<dbReference type="SMART" id="SM00228">
    <property type="entry name" value="PDZ"/>
    <property type="match status" value="1"/>
</dbReference>
<accession>A0A9Q2ZR36</accession>
<keyword evidence="1" id="KW-0378">Hydrolase</keyword>
<feature type="transmembrane region" description="Helical" evidence="2">
    <location>
        <begin position="56"/>
        <end position="78"/>
    </location>
</feature>
<dbReference type="EC" id="3.4.21.53" evidence="1"/>
<dbReference type="PANTHER" id="PTHR10046">
    <property type="entry name" value="ATP DEPENDENT LON PROTEASE FAMILY MEMBER"/>
    <property type="match status" value="1"/>
</dbReference>
<dbReference type="SUPFAM" id="SSF54211">
    <property type="entry name" value="Ribosomal protein S5 domain 2-like"/>
    <property type="match status" value="1"/>
</dbReference>
<feature type="active site" evidence="1">
    <location>
        <position position="299"/>
    </location>
</feature>
<proteinExistence type="inferred from homology"/>
<dbReference type="InterPro" id="IPR036034">
    <property type="entry name" value="PDZ_sf"/>
</dbReference>
<dbReference type="SUPFAM" id="SSF50156">
    <property type="entry name" value="PDZ domain-like"/>
    <property type="match status" value="1"/>
</dbReference>
<evidence type="ECO:0000259" key="3">
    <source>
        <dbReference type="PROSITE" id="PS51786"/>
    </source>
</evidence>
<dbReference type="GO" id="GO:0004252">
    <property type="term" value="F:serine-type endopeptidase activity"/>
    <property type="evidence" value="ECO:0007669"/>
    <property type="project" value="UniProtKB-UniRule"/>
</dbReference>
<keyword evidence="2" id="KW-0812">Transmembrane</keyword>
<keyword evidence="2" id="KW-0472">Membrane</keyword>
<dbReference type="Gene3D" id="2.30.42.10">
    <property type="match status" value="1"/>
</dbReference>
<comment type="catalytic activity">
    <reaction evidence="1">
        <text>Hydrolysis of proteins in presence of ATP.</text>
        <dbReference type="EC" id="3.4.21.53"/>
    </reaction>
</comment>
<reference evidence="4" key="1">
    <citation type="submission" date="2021-05" db="EMBL/GenBank/DDBJ databases">
        <title>Whole genome sequence of Curtobacterium flaccumfaciens pv. flaccumfaciens strain CFBP 3417.</title>
        <authorList>
            <person name="Osdaghi E."/>
            <person name="Taghouti G."/>
            <person name="Portier P."/>
            <person name="Fazliarab A."/>
            <person name="Taghavi S.M."/>
            <person name="Briand M."/>
            <person name="Le-Saux M."/>
            <person name="Jacques M.-A."/>
        </authorList>
    </citation>
    <scope>NUCLEOTIDE SEQUENCE</scope>
    <source>
        <strain evidence="4">CFBP 3417</strain>
    </source>
</reference>
<feature type="domain" description="Lon proteolytic" evidence="3">
    <location>
        <begin position="294"/>
        <end position="392"/>
    </location>
</feature>
<dbReference type="Gene3D" id="3.30.230.10">
    <property type="match status" value="1"/>
</dbReference>
<dbReference type="EMBL" id="JAHEWX010000023">
    <property type="protein sequence ID" value="MBT1543097.1"/>
    <property type="molecule type" value="Genomic_DNA"/>
</dbReference>
<gene>
    <name evidence="4" type="ORF">KK103_15140</name>
</gene>
<dbReference type="GO" id="GO:0030163">
    <property type="term" value="P:protein catabolic process"/>
    <property type="evidence" value="ECO:0007669"/>
    <property type="project" value="InterPro"/>
</dbReference>
<keyword evidence="2" id="KW-1133">Transmembrane helix</keyword>
<keyword evidence="1" id="KW-0645">Protease</keyword>
<organism evidence="4 5">
    <name type="scientific">Curtobacterium flaccumfaciens pv. flaccumfaciens</name>
    <dbReference type="NCBI Taxonomy" id="138532"/>
    <lineage>
        <taxon>Bacteria</taxon>
        <taxon>Bacillati</taxon>
        <taxon>Actinomycetota</taxon>
        <taxon>Actinomycetes</taxon>
        <taxon>Micrococcales</taxon>
        <taxon>Microbacteriaceae</taxon>
        <taxon>Curtobacterium</taxon>
    </lineage>
</organism>
<comment type="similarity">
    <text evidence="1">Belongs to the peptidase S16 family.</text>
</comment>
<dbReference type="GO" id="GO:0005524">
    <property type="term" value="F:ATP binding"/>
    <property type="evidence" value="ECO:0007669"/>
    <property type="project" value="InterPro"/>
</dbReference>
<name>A0A9Q2ZR36_9MICO</name>
<evidence type="ECO:0000313" key="5">
    <source>
        <dbReference type="Proteomes" id="UP000709437"/>
    </source>
</evidence>
<dbReference type="InterPro" id="IPR020568">
    <property type="entry name" value="Ribosomal_Su5_D2-typ_SF"/>
</dbReference>
<dbReference type="AlphaFoldDB" id="A0A9Q2ZR36"/>
<evidence type="ECO:0000313" key="4">
    <source>
        <dbReference type="EMBL" id="MBT1543097.1"/>
    </source>
</evidence>
<dbReference type="InterPro" id="IPR001478">
    <property type="entry name" value="PDZ"/>
</dbReference>
<feature type="active site" evidence="1">
    <location>
        <position position="344"/>
    </location>
</feature>
<sequence>MPPWERPKCCAQGEQPRCQAWATTLPPGAGAHLEGPRVTLFAPAPRRRSRARRVGWAFLIGAVVLGLLASLLPSPYLIEVPGPVYNTIGTQQQGTGKDAKDVKLIQVSGHETYPTAGALDMLTVGIQGDATNRPSWTSVIRAIFTRSQAVIPVEAIYPSGTTTEQVNERDSADMQASQQSAVAAALIQQGNDLPTQLEVSAVQEGSAADGAIEKGDVITAFDGKSLTTNADATSLREAVAQHGTSRPATVTVERGGATKELRVTPRSEQGTALLGVGVTERYDFPFKVSIRLQDVGGPSAGMMFALGIIDEITPGKLNGGKHVAGTGTITADGEVGPIGGIRQKLYGAADAGATVFLAPADNCDEVVGHVPDGLDVYSVATLDQAVTDLQTIADGKSTAKLARCGS</sequence>
<protein>
    <recommendedName>
        <fullName evidence="1">endopeptidase La</fullName>
        <ecNumber evidence="1">3.4.21.53</ecNumber>
    </recommendedName>
</protein>
<dbReference type="GO" id="GO:0004176">
    <property type="term" value="F:ATP-dependent peptidase activity"/>
    <property type="evidence" value="ECO:0007669"/>
    <property type="project" value="UniProtKB-UniRule"/>
</dbReference>
<evidence type="ECO:0000256" key="1">
    <source>
        <dbReference type="PROSITE-ProRule" id="PRU01122"/>
    </source>
</evidence>
<dbReference type="GO" id="GO:0006508">
    <property type="term" value="P:proteolysis"/>
    <property type="evidence" value="ECO:0007669"/>
    <property type="project" value="UniProtKB-KW"/>
</dbReference>
<dbReference type="InterPro" id="IPR008269">
    <property type="entry name" value="Lon_proteolytic"/>
</dbReference>
<dbReference type="Proteomes" id="UP000709437">
    <property type="component" value="Unassembled WGS sequence"/>
</dbReference>
<dbReference type="PROSITE" id="PS51786">
    <property type="entry name" value="LON_PROTEOLYTIC"/>
    <property type="match status" value="1"/>
</dbReference>